<gene>
    <name evidence="2" type="ORF">IEO21_07388</name>
</gene>
<evidence type="ECO:0000313" key="3">
    <source>
        <dbReference type="Proteomes" id="UP000639403"/>
    </source>
</evidence>
<evidence type="ECO:0000256" key="1">
    <source>
        <dbReference type="SAM" id="MobiDB-lite"/>
    </source>
</evidence>
<dbReference type="Proteomes" id="UP000639403">
    <property type="component" value="Unassembled WGS sequence"/>
</dbReference>
<name>A0A8H7NY34_9APHY</name>
<protein>
    <submittedName>
        <fullName evidence="2">Uncharacterized protein</fullName>
    </submittedName>
</protein>
<evidence type="ECO:0000313" key="2">
    <source>
        <dbReference type="EMBL" id="KAF9809436.1"/>
    </source>
</evidence>
<comment type="caution">
    <text evidence="2">The sequence shown here is derived from an EMBL/GenBank/DDBJ whole genome shotgun (WGS) entry which is preliminary data.</text>
</comment>
<accession>A0A8H7NY34</accession>
<organism evidence="2 3">
    <name type="scientific">Rhodonia placenta</name>
    <dbReference type="NCBI Taxonomy" id="104341"/>
    <lineage>
        <taxon>Eukaryota</taxon>
        <taxon>Fungi</taxon>
        <taxon>Dikarya</taxon>
        <taxon>Basidiomycota</taxon>
        <taxon>Agaricomycotina</taxon>
        <taxon>Agaricomycetes</taxon>
        <taxon>Polyporales</taxon>
        <taxon>Adustoporiaceae</taxon>
        <taxon>Rhodonia</taxon>
    </lineage>
</organism>
<dbReference type="EMBL" id="JADOXO010000205">
    <property type="protein sequence ID" value="KAF9809436.1"/>
    <property type="molecule type" value="Genomic_DNA"/>
</dbReference>
<feature type="region of interest" description="Disordered" evidence="1">
    <location>
        <begin position="174"/>
        <end position="207"/>
    </location>
</feature>
<proteinExistence type="predicted"/>
<reference evidence="2" key="1">
    <citation type="submission" date="2020-11" db="EMBL/GenBank/DDBJ databases">
        <authorList>
            <person name="Koelle M."/>
            <person name="Horta M.A.C."/>
            <person name="Nowrousian M."/>
            <person name="Ohm R.A."/>
            <person name="Benz P."/>
            <person name="Pilgard A."/>
        </authorList>
    </citation>
    <scope>NUCLEOTIDE SEQUENCE</scope>
    <source>
        <strain evidence="2">FPRL280</strain>
    </source>
</reference>
<reference evidence="2" key="2">
    <citation type="journal article" name="Front. Microbiol.">
        <title>Degradative Capacity of Two Strains of Rhodonia placenta: From Phenotype to Genotype.</title>
        <authorList>
            <person name="Kolle M."/>
            <person name="Horta M.A.C."/>
            <person name="Nowrousian M."/>
            <person name="Ohm R.A."/>
            <person name="Benz J.P."/>
            <person name="Pilgard A."/>
        </authorList>
    </citation>
    <scope>NUCLEOTIDE SEQUENCE</scope>
    <source>
        <strain evidence="2">FPRL280</strain>
    </source>
</reference>
<dbReference type="AlphaFoldDB" id="A0A8H7NY34"/>
<sequence length="224" mass="22885">MTLSVMEYCQHSPSTPSSAHNSAAITPAPTPTAIFHCPADAVGAAPVDCDVVGDVVTPERDCPASEGVVAVVCDGGGTVSVWVVALDAPPAVLLLSEIGGTVSVCVDTLDALLAALLLSEIGGMEKALEVVETGGPGALVVLDTITVELSERGVLSERGARRYRECDRRSTEAGRLSLRSGGSEAAGECNSARKSGDPTHGLGSRSHVLQRLRVSGLPVSGPLY</sequence>